<accession>A0A8H4PMH7</accession>
<sequence>MHHTWQLLVLGLGAVSPCLGSLLTNQVILATPLDDAPQAKVVLESTQDSTVFYPDQKQAIWPKVWNKGPGKADKLVLESVDLRPWNLSIVEVYAYCPGTRPGSPRIECEWSGAAADFYKWSKITLKFKGPAGKPIDIRFKLTSYVKDAASGTLKLSDQATFTHHWGTRAAPAYHQTDLSTFPQPRTVTVSAVPDAEGERARLKQRFKWADFQPTGFYLNPGAPLTVRVSGVSGAGPEPQLLIGTPALAHPDHRNELLPALLQPSQPLRNGLNTVSSPFGGIVYVRYVQAAGQTAPPVVITLAEGPAAQPFPLFRQGVTTNQEWKAMLVATKVPFAEQAGRRVIVTGFAADARIYANKGQDQEALLDTYARIIGAQDSISALSFAAPDARDKPSPLRPLVVQSRDNNNPNAFHYRVAIPSRNHDITWSQPVLEKSWMMWHELGHHRQHTSTWSWGAMGEVTVNIYSLAARRLVPDIPSEHGTVKEWNDAKTYLAQDASKKDFDAAGHFVRLAMFEQLRVVFGDGFYHELHTHSRSAPDEANDANKRHYFMTQAARIARSNLTTYFRKWGAKPEQRTIDEMSKQPAPTQDYTTRPVFGGA</sequence>
<dbReference type="AlphaFoldDB" id="A0A8H4PMH7"/>
<dbReference type="InterPro" id="IPR051244">
    <property type="entry name" value="TCAF"/>
</dbReference>
<dbReference type="Gene3D" id="3.40.390.80">
    <property type="entry name" value="Peptidase M60, enhancin-like domain 2"/>
    <property type="match status" value="1"/>
</dbReference>
<evidence type="ECO:0000256" key="2">
    <source>
        <dbReference type="SAM" id="SignalP"/>
    </source>
</evidence>
<dbReference type="PROSITE" id="PS51723">
    <property type="entry name" value="PEPTIDASE_M60"/>
    <property type="match status" value="1"/>
</dbReference>
<organism evidence="4 5">
    <name type="scientific">Ophiocordyceps sinensis</name>
    <dbReference type="NCBI Taxonomy" id="72228"/>
    <lineage>
        <taxon>Eukaryota</taxon>
        <taxon>Fungi</taxon>
        <taxon>Dikarya</taxon>
        <taxon>Ascomycota</taxon>
        <taxon>Pezizomycotina</taxon>
        <taxon>Sordariomycetes</taxon>
        <taxon>Hypocreomycetidae</taxon>
        <taxon>Hypocreales</taxon>
        <taxon>Ophiocordycipitaceae</taxon>
        <taxon>Ophiocordyceps</taxon>
    </lineage>
</organism>
<feature type="region of interest" description="Disordered" evidence="1">
    <location>
        <begin position="572"/>
        <end position="598"/>
    </location>
</feature>
<dbReference type="OrthoDB" id="10260387at2759"/>
<evidence type="ECO:0000313" key="4">
    <source>
        <dbReference type="EMBL" id="KAF4506543.1"/>
    </source>
</evidence>
<proteinExistence type="predicted"/>
<dbReference type="PANTHER" id="PTHR15730">
    <property type="entry name" value="EXPERIMENTAL AUTOIMMUNE PROSTATITIS ANTIGEN 2-RELATED"/>
    <property type="match status" value="1"/>
</dbReference>
<comment type="caution">
    <text evidence="4">The sequence shown here is derived from an EMBL/GenBank/DDBJ whole genome shotgun (WGS) entry which is preliminary data.</text>
</comment>
<protein>
    <recommendedName>
        <fullName evidence="3">Peptidase M60 domain-containing protein</fullName>
    </recommendedName>
</protein>
<dbReference type="Gene3D" id="1.10.390.30">
    <property type="entry name" value="Peptidase M60, enhancin-like domain 3"/>
    <property type="match status" value="1"/>
</dbReference>
<evidence type="ECO:0000256" key="1">
    <source>
        <dbReference type="SAM" id="MobiDB-lite"/>
    </source>
</evidence>
<evidence type="ECO:0000259" key="3">
    <source>
        <dbReference type="PROSITE" id="PS51723"/>
    </source>
</evidence>
<dbReference type="Pfam" id="PF17291">
    <property type="entry name" value="M60-like_N"/>
    <property type="match status" value="1"/>
</dbReference>
<dbReference type="InterPro" id="IPR031161">
    <property type="entry name" value="Peptidase_M60_dom"/>
</dbReference>
<dbReference type="InterPro" id="IPR035423">
    <property type="entry name" value="M60-like_N"/>
</dbReference>
<feature type="chain" id="PRO_5034776952" description="Peptidase M60 domain-containing protein" evidence="2">
    <location>
        <begin position="21"/>
        <end position="598"/>
    </location>
</feature>
<gene>
    <name evidence="4" type="ORF">G6O67_006618</name>
</gene>
<dbReference type="Proteomes" id="UP000557566">
    <property type="component" value="Unassembled WGS sequence"/>
</dbReference>
<name>A0A8H4PMH7_9HYPO</name>
<keyword evidence="5" id="KW-1185">Reference proteome</keyword>
<evidence type="ECO:0000313" key="5">
    <source>
        <dbReference type="Proteomes" id="UP000557566"/>
    </source>
</evidence>
<dbReference type="InterPro" id="IPR042279">
    <property type="entry name" value="Pep_M60_3"/>
</dbReference>
<dbReference type="PANTHER" id="PTHR15730:SF5">
    <property type="entry name" value="SI:CH211-210B2.2-RELATED"/>
    <property type="match status" value="1"/>
</dbReference>
<dbReference type="Pfam" id="PF13402">
    <property type="entry name" value="Peptidase_M60"/>
    <property type="match status" value="1"/>
</dbReference>
<dbReference type="EMBL" id="JAAVMX010000007">
    <property type="protein sequence ID" value="KAF4506543.1"/>
    <property type="molecule type" value="Genomic_DNA"/>
</dbReference>
<reference evidence="4 5" key="1">
    <citation type="journal article" date="2020" name="Genome Biol. Evol.">
        <title>A new high-quality draft genome assembly of the Chinese cordyceps Ophiocordyceps sinensis.</title>
        <authorList>
            <person name="Shu R."/>
            <person name="Zhang J."/>
            <person name="Meng Q."/>
            <person name="Zhang H."/>
            <person name="Zhou G."/>
            <person name="Li M."/>
            <person name="Wu P."/>
            <person name="Zhao Y."/>
            <person name="Chen C."/>
            <person name="Qin Q."/>
        </authorList>
    </citation>
    <scope>NUCLEOTIDE SEQUENCE [LARGE SCALE GENOMIC DNA]</scope>
    <source>
        <strain evidence="4 5">IOZ07</strain>
    </source>
</reference>
<dbReference type="Gene3D" id="2.60.120.1250">
    <property type="entry name" value="Peptidase M60, enhancin-like domain 1"/>
    <property type="match status" value="1"/>
</dbReference>
<feature type="domain" description="Peptidase M60" evidence="3">
    <location>
        <begin position="209"/>
        <end position="521"/>
    </location>
</feature>
<dbReference type="SMART" id="SM01276">
    <property type="entry name" value="M60-like"/>
    <property type="match status" value="1"/>
</dbReference>
<feature type="signal peptide" evidence="2">
    <location>
        <begin position="1"/>
        <end position="20"/>
    </location>
</feature>
<keyword evidence="2" id="KW-0732">Signal</keyword>